<feature type="non-terminal residue" evidence="1">
    <location>
        <position position="155"/>
    </location>
</feature>
<evidence type="ECO:0000313" key="1">
    <source>
        <dbReference type="EMBL" id="KFW71543.1"/>
    </source>
</evidence>
<feature type="non-terminal residue" evidence="1">
    <location>
        <position position="1"/>
    </location>
</feature>
<protein>
    <recommendedName>
        <fullName evidence="3">Envelope glycoprotein gp95</fullName>
    </recommendedName>
</protein>
<gene>
    <name evidence="1" type="ORF">AS28_06000</name>
</gene>
<dbReference type="SUPFAM" id="SSF58069">
    <property type="entry name" value="Virus ectodomain"/>
    <property type="match status" value="1"/>
</dbReference>
<dbReference type="EMBL" id="KL225366">
    <property type="protein sequence ID" value="KFW71543.1"/>
    <property type="molecule type" value="Genomic_DNA"/>
</dbReference>
<proteinExistence type="predicted"/>
<evidence type="ECO:0000313" key="2">
    <source>
        <dbReference type="Proteomes" id="UP000054081"/>
    </source>
</evidence>
<dbReference type="Pfam" id="PF00429">
    <property type="entry name" value="TLV_coat"/>
    <property type="match status" value="1"/>
</dbReference>
<dbReference type="InterPro" id="IPR018154">
    <property type="entry name" value="TLV/ENV_coat_polyprotein"/>
</dbReference>
<dbReference type="PANTHER" id="PTHR10424">
    <property type="entry name" value="VIRAL ENVELOPE PROTEIN"/>
    <property type="match status" value="1"/>
</dbReference>
<dbReference type="Gene3D" id="1.10.287.210">
    <property type="match status" value="1"/>
</dbReference>
<keyword evidence="2" id="KW-1185">Reference proteome</keyword>
<name>A0A093P3H9_PYGAD</name>
<evidence type="ECO:0008006" key="3">
    <source>
        <dbReference type="Google" id="ProtNLM"/>
    </source>
</evidence>
<reference evidence="1 2" key="1">
    <citation type="submission" date="2014-04" db="EMBL/GenBank/DDBJ databases">
        <title>Genome evolution of avian class.</title>
        <authorList>
            <person name="Zhang G."/>
            <person name="Li C."/>
        </authorList>
    </citation>
    <scope>NUCLEOTIDE SEQUENCE [LARGE SCALE GENOMIC DNA]</scope>
    <source>
        <strain evidence="1">BGI_AS28</strain>
    </source>
</reference>
<accession>A0A093P3H9</accession>
<sequence length="155" mass="17509">LENNCDDNVRLWNRWEIVFASFFTPGLAAARAHRNLETLSCWIVKQANLTSRVLSDLAIDLSSVQHAVLQNRMAIDFLLLAHGHGCKDFDEMCCMDLEDNSSSIHKEIKQLMDHSQQIKKEVGFFGLEGLTNWLGLGGWIKGLIQSLLLVLIMIV</sequence>
<dbReference type="Proteomes" id="UP000054081">
    <property type="component" value="Unassembled WGS sequence"/>
</dbReference>
<organism evidence="1 2">
    <name type="scientific">Pygoscelis adeliae</name>
    <name type="common">Adelie penguin</name>
    <dbReference type="NCBI Taxonomy" id="9238"/>
    <lineage>
        <taxon>Eukaryota</taxon>
        <taxon>Metazoa</taxon>
        <taxon>Chordata</taxon>
        <taxon>Craniata</taxon>
        <taxon>Vertebrata</taxon>
        <taxon>Euteleostomi</taxon>
        <taxon>Archelosauria</taxon>
        <taxon>Archosauria</taxon>
        <taxon>Dinosauria</taxon>
        <taxon>Saurischia</taxon>
        <taxon>Theropoda</taxon>
        <taxon>Coelurosauria</taxon>
        <taxon>Aves</taxon>
        <taxon>Neognathae</taxon>
        <taxon>Neoaves</taxon>
        <taxon>Aequornithes</taxon>
        <taxon>Sphenisciformes</taxon>
        <taxon>Spheniscidae</taxon>
        <taxon>Pygoscelis</taxon>
    </lineage>
</organism>
<dbReference type="AlphaFoldDB" id="A0A093P3H9"/>